<proteinExistence type="predicted"/>
<dbReference type="InterPro" id="IPR009081">
    <property type="entry name" value="PP-bd_ACP"/>
</dbReference>
<keyword evidence="4" id="KW-0677">Repeat</keyword>
<dbReference type="Pfam" id="PF00668">
    <property type="entry name" value="Condensation"/>
    <property type="match status" value="1"/>
</dbReference>
<keyword evidence="3" id="KW-0597">Phosphoprotein</keyword>
<dbReference type="SUPFAM" id="SSF47336">
    <property type="entry name" value="ACP-like"/>
    <property type="match status" value="1"/>
</dbReference>
<dbReference type="EMBL" id="RFLX01000026">
    <property type="protein sequence ID" value="RMI17547.1"/>
    <property type="molecule type" value="Genomic_DNA"/>
</dbReference>
<dbReference type="InterPro" id="IPR010071">
    <property type="entry name" value="AA_adenyl_dom"/>
</dbReference>
<keyword evidence="7" id="KW-1185">Reference proteome</keyword>
<dbReference type="SUPFAM" id="SSF53335">
    <property type="entry name" value="S-adenosyl-L-methionine-dependent methyltransferases"/>
    <property type="match status" value="1"/>
</dbReference>
<dbReference type="SMART" id="SM00823">
    <property type="entry name" value="PKS_PP"/>
    <property type="match status" value="1"/>
</dbReference>
<dbReference type="PANTHER" id="PTHR45527">
    <property type="entry name" value="NONRIBOSOMAL PEPTIDE SYNTHETASE"/>
    <property type="match status" value="1"/>
</dbReference>
<dbReference type="PROSITE" id="PS00012">
    <property type="entry name" value="PHOSPHOPANTETHEINE"/>
    <property type="match status" value="1"/>
</dbReference>
<dbReference type="PROSITE" id="PS50075">
    <property type="entry name" value="CARRIER"/>
    <property type="match status" value="1"/>
</dbReference>
<dbReference type="PANTHER" id="PTHR45527:SF1">
    <property type="entry name" value="FATTY ACID SYNTHASE"/>
    <property type="match status" value="1"/>
</dbReference>
<dbReference type="InterPro" id="IPR045851">
    <property type="entry name" value="AMP-bd_C_sf"/>
</dbReference>
<dbReference type="RefSeq" id="WP_122140119.1">
    <property type="nucleotide sequence ID" value="NZ_RFLX01000026.1"/>
</dbReference>
<feature type="domain" description="Carrier" evidence="5">
    <location>
        <begin position="1431"/>
        <end position="1506"/>
    </location>
</feature>
<dbReference type="SUPFAM" id="SSF56801">
    <property type="entry name" value="Acetyl-CoA synthetase-like"/>
    <property type="match status" value="1"/>
</dbReference>
<reference evidence="6 7" key="1">
    <citation type="submission" date="2018-10" db="EMBL/GenBank/DDBJ databases">
        <title>Roseomonas sp. nov., isolated from feces of Tibetan antelopes in the Qinghai-Tibet plateau, China.</title>
        <authorList>
            <person name="Tian Z."/>
        </authorList>
    </citation>
    <scope>NUCLEOTIDE SEQUENCE [LARGE SCALE GENOMIC DNA]</scope>
    <source>
        <strain evidence="6 7">Z23</strain>
    </source>
</reference>
<dbReference type="CDD" id="cd02440">
    <property type="entry name" value="AdoMet_MTases"/>
    <property type="match status" value="1"/>
</dbReference>
<dbReference type="Pfam" id="PF08242">
    <property type="entry name" value="Methyltransf_12"/>
    <property type="match status" value="1"/>
</dbReference>
<protein>
    <submittedName>
        <fullName evidence="6">Amino acid adenylation domain-containing protein</fullName>
    </submittedName>
</protein>
<dbReference type="InterPro" id="IPR036736">
    <property type="entry name" value="ACP-like_sf"/>
</dbReference>
<dbReference type="InterPro" id="IPR006162">
    <property type="entry name" value="Ppantetheine_attach_site"/>
</dbReference>
<dbReference type="Gene3D" id="1.10.1200.10">
    <property type="entry name" value="ACP-like"/>
    <property type="match status" value="1"/>
</dbReference>
<gene>
    <name evidence="6" type="ORF">EBE87_22070</name>
</gene>
<dbReference type="Gene3D" id="3.30.559.10">
    <property type="entry name" value="Chloramphenicol acetyltransferase-like domain"/>
    <property type="match status" value="1"/>
</dbReference>
<dbReference type="Gene3D" id="3.40.50.980">
    <property type="match status" value="2"/>
</dbReference>
<dbReference type="InterPro" id="IPR020845">
    <property type="entry name" value="AMP-binding_CS"/>
</dbReference>
<evidence type="ECO:0000256" key="1">
    <source>
        <dbReference type="ARBA" id="ARBA00001957"/>
    </source>
</evidence>
<dbReference type="CDD" id="cd12117">
    <property type="entry name" value="A_NRPS_Srf_like"/>
    <property type="match status" value="1"/>
</dbReference>
<evidence type="ECO:0000256" key="4">
    <source>
        <dbReference type="ARBA" id="ARBA00022737"/>
    </source>
</evidence>
<dbReference type="PROSITE" id="PS00455">
    <property type="entry name" value="AMP_BINDING"/>
    <property type="match status" value="1"/>
</dbReference>
<dbReference type="Proteomes" id="UP000274097">
    <property type="component" value="Unassembled WGS sequence"/>
</dbReference>
<dbReference type="SUPFAM" id="SSF52777">
    <property type="entry name" value="CoA-dependent acyltransferases"/>
    <property type="match status" value="2"/>
</dbReference>
<dbReference type="InterPro" id="IPR029063">
    <property type="entry name" value="SAM-dependent_MTases_sf"/>
</dbReference>
<dbReference type="Pfam" id="PF00501">
    <property type="entry name" value="AMP-binding"/>
    <property type="match status" value="1"/>
</dbReference>
<sequence>MTVAELLQALRRHGAQIAVQDGALRLKTTAELPAVLRDTLAAQRDALVALLRDAPAASAQRPIPPAPPATPLPLSFAQQRLWFLHQWQGNSPLYNEAVALRLEGVLDLPALEEALREVVRRHAVFRTSFEAAGDVPQQRIAPTATLALRVQDLSAAATEEAIAEEAARPFDLGRDLMLRATLFRQDAETGVLVLVMHHIACDGWSSAVLVREWTTLYAAFRQGEPSPLPPLPIQYADFAAWQRDPARRPLLDRDLAWWKQHLSGAPGTIPLPTDRPRPARETFSGARHDFMLDATTTTALRQLGRDCKATPFMVLSAGFNLLLQRYSGQDDLVVGTPIANRDRQELEGLAGFFVNTLALRSDLSGDPSLRALLDRVRRVAQDAFAHQALPFEQLVEALAPRRSLSHAPLFQVMFSLRNAPQAPLALPGLRVTPLPLPCRTAKFDLLLFLHEQDGGLAGSFEYNTDLFDAATVARMAGHLCHLLATASARPDVPLSTLPMLPDAERDAALAAGRGARTDYPRNEALTALWARQLRRTPDAPAIRAPDACLSYAGLDNMARGIAAQLVRHGARPGEFTGIALGRSAALVGGILGILMAGGAYVPLDPAYPRERLAFMLADAGIRHVVTDRAHAAALAGLPVTLLLLDEAEKAAPPLSLPPPAGPLDPACVMYTSGSTGRPKGVVVPHRAVARLVCGTDYLDFPAIRRMAHLSNTAFDAATFEIWGALLHGAELVVVPQDTLLAPDAFTAALRRDGIDTLFLTAALFHRMAAERPDAFGGVAQMLVGGEPVSPAAIRRVMESGAPPRRISNAYGPTEATTFAVSGPFSLPASEGQAVPIGRPLANTEAHVLDPAGQPLPPGIWGELWIGGNALALGYLNRPELTAERFVDTPLGRLYRSGDRARRRPDGQVELSGRLDRQIKLRGYRIEPGEVEAALACHPGVRDALVAVHDAGKADARLVAYVLPDHPGHDGAGAEHVQQWETLFDATYREDTSTRTASPLAPADPALNFRGWESSYTGAPIPADEMREWLDHTLAEIEALAPARVLEIGCGTGLLLARLAPAREAYVGTDFSQAALDGIAALRRARPELAHVHLARQMADDLAGLPEGGFDLVVINSVAQYFPSLDYLLQVLRAAATRLRPGGRIYLGDLRNADLDLAFHASVQAARAEPGTTLAELGRQVRDALADEEELLVAPALLHDIGRHVPGLGCERVSLKRGRFHNELTRFRYQAVLRRDMPPPLPAVAHAVEWAADRPGLPAVRAMLAARPAALVLRGIANARLGREAALLEALAEPAEAPLPPPRSQGLDPEALHALGEAMGYAVATTWSGAGADGAFDAAFHRAGPAAPLLARPHSAMVPAREALASNPLLGKLSRRLGPVLRDHLRAALPEHMVPGAIVFLSRWPLTPNGKVDRAALPDPARVRRPAAGTAPPAGRTQQRVAAVWRAVLGLDSLGADENFFEIGGHSLLATQIVSRLRHEFGAPLGLRDFFAAPTVAALAQHLDSLAAPPPAAGEQEEFLL</sequence>
<dbReference type="CDD" id="cd19531">
    <property type="entry name" value="LCL_NRPS-like"/>
    <property type="match status" value="1"/>
</dbReference>
<evidence type="ECO:0000256" key="2">
    <source>
        <dbReference type="ARBA" id="ARBA00022450"/>
    </source>
</evidence>
<dbReference type="InterPro" id="IPR013217">
    <property type="entry name" value="Methyltransf_12"/>
</dbReference>
<dbReference type="PIRSF" id="PIRSF001617">
    <property type="entry name" value="Alpha-AR"/>
    <property type="match status" value="1"/>
</dbReference>
<evidence type="ECO:0000313" key="7">
    <source>
        <dbReference type="Proteomes" id="UP000274097"/>
    </source>
</evidence>
<comment type="caution">
    <text evidence="6">The sequence shown here is derived from an EMBL/GenBank/DDBJ whole genome shotgun (WGS) entry which is preliminary data.</text>
</comment>
<evidence type="ECO:0000256" key="3">
    <source>
        <dbReference type="ARBA" id="ARBA00022553"/>
    </source>
</evidence>
<evidence type="ECO:0000259" key="5">
    <source>
        <dbReference type="PROSITE" id="PS50075"/>
    </source>
</evidence>
<dbReference type="Gene3D" id="2.30.38.10">
    <property type="entry name" value="Luciferase, Domain 3"/>
    <property type="match status" value="1"/>
</dbReference>
<dbReference type="NCBIfam" id="TIGR01733">
    <property type="entry name" value="AA-adenyl-dom"/>
    <property type="match status" value="1"/>
</dbReference>
<dbReference type="InterPro" id="IPR020806">
    <property type="entry name" value="PKS_PP-bd"/>
</dbReference>
<evidence type="ECO:0000313" key="6">
    <source>
        <dbReference type="EMBL" id="RMI17547.1"/>
    </source>
</evidence>
<dbReference type="Gene3D" id="3.40.50.150">
    <property type="entry name" value="Vaccinia Virus protein VP39"/>
    <property type="match status" value="1"/>
</dbReference>
<dbReference type="Pfam" id="PF00550">
    <property type="entry name" value="PP-binding"/>
    <property type="match status" value="1"/>
</dbReference>
<keyword evidence="2" id="KW-0596">Phosphopantetheine</keyword>
<dbReference type="Gene3D" id="3.30.300.30">
    <property type="match status" value="2"/>
</dbReference>
<dbReference type="InterPro" id="IPR023213">
    <property type="entry name" value="CAT-like_dom_sf"/>
</dbReference>
<name>A0ABX9VFI1_9PROT</name>
<dbReference type="Gene3D" id="3.30.559.30">
    <property type="entry name" value="Nonribosomal peptide synthetase, condensation domain"/>
    <property type="match status" value="1"/>
</dbReference>
<dbReference type="InterPro" id="IPR000873">
    <property type="entry name" value="AMP-dep_synth/lig_dom"/>
</dbReference>
<organism evidence="6 7">
    <name type="scientific">Teichococcus wenyumeiae</name>
    <dbReference type="NCBI Taxonomy" id="2478470"/>
    <lineage>
        <taxon>Bacteria</taxon>
        <taxon>Pseudomonadati</taxon>
        <taxon>Pseudomonadota</taxon>
        <taxon>Alphaproteobacteria</taxon>
        <taxon>Acetobacterales</taxon>
        <taxon>Roseomonadaceae</taxon>
        <taxon>Roseomonas</taxon>
    </lineage>
</organism>
<accession>A0ABX9VFI1</accession>
<comment type="cofactor">
    <cofactor evidence="1">
        <name>pantetheine 4'-phosphate</name>
        <dbReference type="ChEBI" id="CHEBI:47942"/>
    </cofactor>
</comment>
<dbReference type="InterPro" id="IPR001242">
    <property type="entry name" value="Condensation_dom"/>
</dbReference>